<dbReference type="AlphaFoldDB" id="A0A0C9XYM7"/>
<dbReference type="EMBL" id="KN833824">
    <property type="protein sequence ID" value="KIK17585.1"/>
    <property type="molecule type" value="Genomic_DNA"/>
</dbReference>
<sequence length="54" mass="6197">MLHCIVYFTRQVCTITPISRLISDKAERLNPSMGLKQVRAWTTRDLPSRPILGL</sequence>
<reference evidence="1 2" key="1">
    <citation type="submission" date="2014-04" db="EMBL/GenBank/DDBJ databases">
        <authorList>
            <consortium name="DOE Joint Genome Institute"/>
            <person name="Kuo A."/>
            <person name="Kohler A."/>
            <person name="Costa M.D."/>
            <person name="Nagy L.G."/>
            <person name="Floudas D."/>
            <person name="Copeland A."/>
            <person name="Barry K.W."/>
            <person name="Cichocki N."/>
            <person name="Veneault-Fourrey C."/>
            <person name="LaButti K."/>
            <person name="Lindquist E.A."/>
            <person name="Lipzen A."/>
            <person name="Lundell T."/>
            <person name="Morin E."/>
            <person name="Murat C."/>
            <person name="Sun H."/>
            <person name="Tunlid A."/>
            <person name="Henrissat B."/>
            <person name="Grigoriev I.V."/>
            <person name="Hibbett D.S."/>
            <person name="Martin F."/>
            <person name="Nordberg H.P."/>
            <person name="Cantor M.N."/>
            <person name="Hua S.X."/>
        </authorList>
    </citation>
    <scope>NUCLEOTIDE SEQUENCE [LARGE SCALE GENOMIC DNA]</scope>
    <source>
        <strain evidence="1 2">441</strain>
    </source>
</reference>
<gene>
    <name evidence="1" type="ORF">PISMIDRAFT_223391</name>
</gene>
<evidence type="ECO:0000313" key="2">
    <source>
        <dbReference type="Proteomes" id="UP000054018"/>
    </source>
</evidence>
<proteinExistence type="predicted"/>
<organism evidence="1 2">
    <name type="scientific">Pisolithus microcarpus 441</name>
    <dbReference type="NCBI Taxonomy" id="765257"/>
    <lineage>
        <taxon>Eukaryota</taxon>
        <taxon>Fungi</taxon>
        <taxon>Dikarya</taxon>
        <taxon>Basidiomycota</taxon>
        <taxon>Agaricomycotina</taxon>
        <taxon>Agaricomycetes</taxon>
        <taxon>Agaricomycetidae</taxon>
        <taxon>Boletales</taxon>
        <taxon>Sclerodermatineae</taxon>
        <taxon>Pisolithaceae</taxon>
        <taxon>Pisolithus</taxon>
    </lineage>
</organism>
<protein>
    <submittedName>
        <fullName evidence="1">Uncharacterized protein</fullName>
    </submittedName>
</protein>
<evidence type="ECO:0000313" key="1">
    <source>
        <dbReference type="EMBL" id="KIK17585.1"/>
    </source>
</evidence>
<accession>A0A0C9XYM7</accession>
<keyword evidence="2" id="KW-1185">Reference proteome</keyword>
<name>A0A0C9XYM7_9AGAM</name>
<dbReference type="HOGENOM" id="CLU_3051225_0_0_1"/>
<reference evidence="2" key="2">
    <citation type="submission" date="2015-01" db="EMBL/GenBank/DDBJ databases">
        <title>Evolutionary Origins and Diversification of the Mycorrhizal Mutualists.</title>
        <authorList>
            <consortium name="DOE Joint Genome Institute"/>
            <consortium name="Mycorrhizal Genomics Consortium"/>
            <person name="Kohler A."/>
            <person name="Kuo A."/>
            <person name="Nagy L.G."/>
            <person name="Floudas D."/>
            <person name="Copeland A."/>
            <person name="Barry K.W."/>
            <person name="Cichocki N."/>
            <person name="Veneault-Fourrey C."/>
            <person name="LaButti K."/>
            <person name="Lindquist E.A."/>
            <person name="Lipzen A."/>
            <person name="Lundell T."/>
            <person name="Morin E."/>
            <person name="Murat C."/>
            <person name="Riley R."/>
            <person name="Ohm R."/>
            <person name="Sun H."/>
            <person name="Tunlid A."/>
            <person name="Henrissat B."/>
            <person name="Grigoriev I.V."/>
            <person name="Hibbett D.S."/>
            <person name="Martin F."/>
        </authorList>
    </citation>
    <scope>NUCLEOTIDE SEQUENCE [LARGE SCALE GENOMIC DNA]</scope>
    <source>
        <strain evidence="2">441</strain>
    </source>
</reference>
<dbReference type="Proteomes" id="UP000054018">
    <property type="component" value="Unassembled WGS sequence"/>
</dbReference>